<dbReference type="InterPro" id="IPR029460">
    <property type="entry name" value="DNAPol_HHH"/>
</dbReference>
<comment type="catalytic activity">
    <reaction evidence="12 13">
        <text>DNA(n) + a 2'-deoxyribonucleoside 5'-triphosphate = DNA(n+1) + diphosphate</text>
        <dbReference type="Rhea" id="RHEA:22508"/>
        <dbReference type="Rhea" id="RHEA-COMP:17339"/>
        <dbReference type="Rhea" id="RHEA-COMP:17340"/>
        <dbReference type="ChEBI" id="CHEBI:33019"/>
        <dbReference type="ChEBI" id="CHEBI:61560"/>
        <dbReference type="ChEBI" id="CHEBI:173112"/>
        <dbReference type="EC" id="2.7.7.7"/>
    </reaction>
</comment>
<evidence type="ECO:0000256" key="6">
    <source>
        <dbReference type="ARBA" id="ARBA00022679"/>
    </source>
</evidence>
<dbReference type="Pfam" id="PF14579">
    <property type="entry name" value="HHH_6"/>
    <property type="match status" value="1"/>
</dbReference>
<dbReference type="InterPro" id="IPR003141">
    <property type="entry name" value="Pol/His_phosphatase_N"/>
</dbReference>
<evidence type="ECO:0000256" key="13">
    <source>
        <dbReference type="HAMAP-Rule" id="MF_01902"/>
    </source>
</evidence>
<dbReference type="Proteomes" id="UP001329151">
    <property type="component" value="Chromosome"/>
</dbReference>
<keyword evidence="7 13" id="KW-0548">Nucleotidyltransferase</keyword>
<dbReference type="GO" id="GO:0008408">
    <property type="term" value="F:3'-5' exonuclease activity"/>
    <property type="evidence" value="ECO:0007669"/>
    <property type="project" value="InterPro"/>
</dbReference>
<keyword evidence="9 13" id="KW-0227">DNA damage</keyword>
<accession>A0AA86J6R9</accession>
<dbReference type="InterPro" id="IPR004805">
    <property type="entry name" value="DnaE2/DnaE/PolC"/>
</dbReference>
<dbReference type="AlphaFoldDB" id="A0AA86J6R9"/>
<name>A0AA86J6R9_9BURK</name>
<dbReference type="GO" id="GO:0003676">
    <property type="term" value="F:nucleic acid binding"/>
    <property type="evidence" value="ECO:0007669"/>
    <property type="project" value="InterPro"/>
</dbReference>
<dbReference type="GO" id="GO:0005737">
    <property type="term" value="C:cytoplasm"/>
    <property type="evidence" value="ECO:0007669"/>
    <property type="project" value="UniProtKB-SubCell"/>
</dbReference>
<dbReference type="GO" id="GO:0006260">
    <property type="term" value="P:DNA replication"/>
    <property type="evidence" value="ECO:0007669"/>
    <property type="project" value="UniProtKB-KW"/>
</dbReference>
<proteinExistence type="inferred from homology"/>
<evidence type="ECO:0000256" key="3">
    <source>
        <dbReference type="ARBA" id="ARBA00012417"/>
    </source>
</evidence>
<evidence type="ECO:0000313" key="15">
    <source>
        <dbReference type="EMBL" id="BET25925.1"/>
    </source>
</evidence>
<dbReference type="NCBIfam" id="TIGR00594">
    <property type="entry name" value="polc"/>
    <property type="match status" value="1"/>
</dbReference>
<dbReference type="GO" id="GO:0003887">
    <property type="term" value="F:DNA-directed DNA polymerase activity"/>
    <property type="evidence" value="ECO:0007669"/>
    <property type="project" value="UniProtKB-UniRule"/>
</dbReference>
<dbReference type="Pfam" id="PF02811">
    <property type="entry name" value="PHP"/>
    <property type="match status" value="1"/>
</dbReference>
<evidence type="ECO:0000256" key="2">
    <source>
        <dbReference type="ARBA" id="ARBA00007391"/>
    </source>
</evidence>
<dbReference type="GO" id="GO:0006281">
    <property type="term" value="P:DNA repair"/>
    <property type="evidence" value="ECO:0007669"/>
    <property type="project" value="UniProtKB-UniRule"/>
</dbReference>
<evidence type="ECO:0000259" key="14">
    <source>
        <dbReference type="SMART" id="SM00481"/>
    </source>
</evidence>
<keyword evidence="11 13" id="KW-0234">DNA repair</keyword>
<gene>
    <name evidence="13" type="primary">dnaE2</name>
    <name evidence="15" type="ORF">RGQ30_14260</name>
</gene>
<protein>
    <recommendedName>
        <fullName evidence="4 13">Error-prone DNA polymerase</fullName>
        <ecNumber evidence="3 13">2.7.7.7</ecNumber>
    </recommendedName>
</protein>
<dbReference type="EMBL" id="AP028947">
    <property type="protein sequence ID" value="BET25925.1"/>
    <property type="molecule type" value="Genomic_DNA"/>
</dbReference>
<dbReference type="InterPro" id="IPR004013">
    <property type="entry name" value="PHP_dom"/>
</dbReference>
<dbReference type="EC" id="2.7.7.7" evidence="3 13"/>
<dbReference type="Gene3D" id="3.20.20.140">
    <property type="entry name" value="Metal-dependent hydrolases"/>
    <property type="match status" value="1"/>
</dbReference>
<dbReference type="KEGG" id="lto:RGQ30_14260"/>
<evidence type="ECO:0000256" key="5">
    <source>
        <dbReference type="ARBA" id="ARBA00022490"/>
    </source>
</evidence>
<evidence type="ECO:0000256" key="9">
    <source>
        <dbReference type="ARBA" id="ARBA00022763"/>
    </source>
</evidence>
<evidence type="ECO:0000256" key="7">
    <source>
        <dbReference type="ARBA" id="ARBA00022695"/>
    </source>
</evidence>
<keyword evidence="8 13" id="KW-0235">DNA replication</keyword>
<keyword evidence="16" id="KW-1185">Reference proteome</keyword>
<dbReference type="InterPro" id="IPR011708">
    <property type="entry name" value="DNA_pol3_alpha_NTPase_dom"/>
</dbReference>
<dbReference type="Pfam" id="PF01336">
    <property type="entry name" value="tRNA_anti-codon"/>
    <property type="match status" value="1"/>
</dbReference>
<dbReference type="InterPro" id="IPR023073">
    <property type="entry name" value="DnaE2"/>
</dbReference>
<dbReference type="NCBIfam" id="NF004225">
    <property type="entry name" value="PRK05672.1"/>
    <property type="match status" value="1"/>
</dbReference>
<evidence type="ECO:0000313" key="16">
    <source>
        <dbReference type="Proteomes" id="UP001329151"/>
    </source>
</evidence>
<keyword evidence="5 13" id="KW-0963">Cytoplasm</keyword>
<sequence length="1062" mass="118699">MNSVAGNPPSSNTLTSNTPPFAEVLGLSNFSFLKSASHPEELVQQAQALGYCAIGIADECSLAGIVRAHQAAKECGIQLLVGAQFVFAQSSPFAGQRIALIVKNKTGYTHLCRLITQARSRADKGDYLFTRDDLADIPPGLHLLLIPDERNRTEFPALLAWCSKRFTGRMHLVCSLHHLGFESAWQAHLQSLACLHQTELLASNLPVMHSSERKALHDVLTAVRHNCSLNEARPYLEPNSQRCLQPLNTLARTYPPALLEQAANLAQQCVFSLNELRYQYPREISPEGLEPALYLRQLVAEGAALRYNNKVPATVQKQIDYEIQLIEELKYEAYFLTVHDIVRYARSRNILCQGRGSAANSVVCYCLHITEVNPDKMQVLFERFISRERNEPPDIDVDFEHSRREEVIQYIYQKYGRDRAALAASVVVYRPRSALRDVGKALGFDAELIEKLAKSQDGGYSRSLSVDHMVQAGIDVSHKGMMHCVHLADELLGFPRHLSQHTGGFVIARDSLSELVPVENASMPDRSVIQWDKDDLDAMGLLKVDVLALGMLSAIRMTLDELRNKPQAPVTLQAIPPEDKATYNMICKADTVGVFQIESRAQMGMLPRLRPSCYYDLVIQVAIVRPGPIQGGMVHPFLKRRQGQEEVIYPSPELEKALGRTKGIPIFQEQVMQVAILAAGFTPGEADALRRGMAAWKRKGGLHHFYDRVVGGMVERGYTREFAESIFRQMEGFGEYGFPESHAASFALLVYASSWLKCHHPDAFLCGLLNAQPMGFYAPAQLIQDAQRHGVTVLPVDVQCSVVDTKLEPATHQPDTEQHHTNTLWPVRLGLARVNSLKTEAAVRIVKAREHDLFDSVEDLAKRARLDRTDLLALADANALEQLAGHRRQAVWQTAGLQRSHSKGADLLAHTRTDETPLELPKARLLEDMLADYRATGASLEHHPISFLRDQLAQYKIKPVKELGTYPNGRLARACGIVTHRQRPATAHGTVFLNLEDETGNINVIVWNSLAEEQRQVLRNARIMGVFGIWQREGEVCNLIARRLVDYTPLLQALHTPSRDFK</sequence>
<evidence type="ECO:0000256" key="11">
    <source>
        <dbReference type="ARBA" id="ARBA00023204"/>
    </source>
</evidence>
<evidence type="ECO:0000256" key="1">
    <source>
        <dbReference type="ARBA" id="ARBA00004496"/>
    </source>
</evidence>
<evidence type="ECO:0000256" key="10">
    <source>
        <dbReference type="ARBA" id="ARBA00022932"/>
    </source>
</evidence>
<comment type="subcellular location">
    <subcellularLocation>
        <location evidence="1 13">Cytoplasm</location>
    </subcellularLocation>
</comment>
<dbReference type="Gene3D" id="1.10.150.870">
    <property type="match status" value="1"/>
</dbReference>
<feature type="domain" description="Polymerase/histidinol phosphatase N-terminal" evidence="14">
    <location>
        <begin position="28"/>
        <end position="89"/>
    </location>
</feature>
<keyword evidence="10 13" id="KW-0239">DNA-directed DNA polymerase</keyword>
<dbReference type="InterPro" id="IPR040982">
    <property type="entry name" value="DNA_pol3_finger"/>
</dbReference>
<dbReference type="CDD" id="cd07434">
    <property type="entry name" value="PHP_PolIIIA_DnaE2"/>
    <property type="match status" value="1"/>
</dbReference>
<dbReference type="RefSeq" id="WP_130556564.1">
    <property type="nucleotide sequence ID" value="NZ_AP028947.1"/>
</dbReference>
<evidence type="ECO:0000256" key="4">
    <source>
        <dbReference type="ARBA" id="ARBA00017273"/>
    </source>
</evidence>
<dbReference type="SMART" id="SM00481">
    <property type="entry name" value="POLIIIAc"/>
    <property type="match status" value="1"/>
</dbReference>
<comment type="function">
    <text evidence="13">DNA polymerase involved in damage-induced mutagenesis and translesion synthesis (TLS). It is not the major replicative DNA polymerase.</text>
</comment>
<dbReference type="InterPro" id="IPR004365">
    <property type="entry name" value="NA-bd_OB_tRNA"/>
</dbReference>
<evidence type="ECO:0000256" key="8">
    <source>
        <dbReference type="ARBA" id="ARBA00022705"/>
    </source>
</evidence>
<comment type="similarity">
    <text evidence="2 13">Belongs to the DNA polymerase type-C family. DnaE2 subfamily.</text>
</comment>
<dbReference type="HAMAP" id="MF_01902">
    <property type="entry name" value="DNApol_error_prone"/>
    <property type="match status" value="1"/>
</dbReference>
<dbReference type="PANTHER" id="PTHR32294">
    <property type="entry name" value="DNA POLYMERASE III SUBUNIT ALPHA"/>
    <property type="match status" value="1"/>
</dbReference>
<dbReference type="PANTHER" id="PTHR32294:SF4">
    <property type="entry name" value="ERROR-PRONE DNA POLYMERASE"/>
    <property type="match status" value="1"/>
</dbReference>
<dbReference type="Pfam" id="PF17657">
    <property type="entry name" value="DNA_pol3_finger"/>
    <property type="match status" value="1"/>
</dbReference>
<organism evidence="15 16">
    <name type="scientific">Limnobacter thiooxidans</name>
    <dbReference type="NCBI Taxonomy" id="131080"/>
    <lineage>
        <taxon>Bacteria</taxon>
        <taxon>Pseudomonadati</taxon>
        <taxon>Pseudomonadota</taxon>
        <taxon>Betaproteobacteria</taxon>
        <taxon>Burkholderiales</taxon>
        <taxon>Burkholderiaceae</taxon>
        <taxon>Limnobacter</taxon>
    </lineage>
</organism>
<dbReference type="Pfam" id="PF07733">
    <property type="entry name" value="DNA_pol3_alpha"/>
    <property type="match status" value="1"/>
</dbReference>
<keyword evidence="6 13" id="KW-0808">Transferase</keyword>
<evidence type="ECO:0000256" key="12">
    <source>
        <dbReference type="ARBA" id="ARBA00049244"/>
    </source>
</evidence>
<dbReference type="CDD" id="cd04485">
    <property type="entry name" value="DnaE_OBF"/>
    <property type="match status" value="1"/>
</dbReference>
<reference evidence="15 16" key="1">
    <citation type="submission" date="2023-10" db="EMBL/GenBank/DDBJ databases">
        <title>Complete Genome Sequence of Limnobacter thiooxidans CS-K2T, Isolated from freshwater lake sediments in Bavaria, Germany.</title>
        <authorList>
            <person name="Naruki M."/>
            <person name="Watanabe A."/>
            <person name="Warashina T."/>
            <person name="Morita T."/>
            <person name="Arakawa K."/>
        </authorList>
    </citation>
    <scope>NUCLEOTIDE SEQUENCE [LARGE SCALE GENOMIC DNA]</scope>
    <source>
        <strain evidence="15 16">CS-K2</strain>
    </source>
</reference>